<keyword evidence="2" id="KW-1185">Reference proteome</keyword>
<sequence>MHWTRLKRSSQSLTEEKSRMPKVTSLNQQRMKSWEPILTPTNSIKVFLCMATVFLAIGIVWLVESDKIREIRLNYTACHEIESYNELEVMPPENIDKSFKASSAGQVVERWKRSNQSITYDGVMKNYTMCTIEFFLPEDLQPPVLYYYRLTNFHQNHRQYIFSRHTNQLKGEAVGRNTLEGSDCAPLASHQLPSGEGKKIIYPCGLIANSYFNDTFSKPLRLSSTSGSNETKSYNMSNVGIAEKVDKTLFRPTKYQIPSSAGNDSIIVPPPGWTERYPNGYHAQNMFNPAEDESFMVWMRTSSGPSFSKMALRNDKDVMERGLYRLEVISHFPIHKNRGTKSIIISTTSAVGGRNNVIGRVYIAMGCLSLFLTFVSALTLRYRPRRLTEHDYLHRSISLLSKADGRSEPLSRAGSY</sequence>
<proteinExistence type="predicted"/>
<gene>
    <name evidence="1" type="ORF">CTRU02_210800</name>
</gene>
<organism evidence="1 2">
    <name type="scientific">Colletotrichum truncatum</name>
    <name type="common">Anthracnose fungus</name>
    <name type="synonym">Colletotrichum capsici</name>
    <dbReference type="NCBI Taxonomy" id="5467"/>
    <lineage>
        <taxon>Eukaryota</taxon>
        <taxon>Fungi</taxon>
        <taxon>Dikarya</taxon>
        <taxon>Ascomycota</taxon>
        <taxon>Pezizomycotina</taxon>
        <taxon>Sordariomycetes</taxon>
        <taxon>Hypocreomycetidae</taxon>
        <taxon>Glomerellales</taxon>
        <taxon>Glomerellaceae</taxon>
        <taxon>Colletotrichum</taxon>
        <taxon>Colletotrichum truncatum species complex</taxon>
    </lineage>
</organism>
<comment type="caution">
    <text evidence="1">The sequence shown here is derived from an EMBL/GenBank/DDBJ whole genome shotgun (WGS) entry which is preliminary data.</text>
</comment>
<protein>
    <submittedName>
        <fullName evidence="1">CDC50 family protein</fullName>
    </submittedName>
</protein>
<accession>A0ACC3YQ65</accession>
<evidence type="ECO:0000313" key="1">
    <source>
        <dbReference type="EMBL" id="KAL0934001.1"/>
    </source>
</evidence>
<evidence type="ECO:0000313" key="2">
    <source>
        <dbReference type="Proteomes" id="UP000805649"/>
    </source>
</evidence>
<dbReference type="Proteomes" id="UP000805649">
    <property type="component" value="Unassembled WGS sequence"/>
</dbReference>
<dbReference type="EMBL" id="VUJX02000007">
    <property type="protein sequence ID" value="KAL0934001.1"/>
    <property type="molecule type" value="Genomic_DNA"/>
</dbReference>
<name>A0ACC3YQ65_COLTU</name>
<reference evidence="1 2" key="1">
    <citation type="journal article" date="2020" name="Phytopathology">
        <title>Genome Sequence Resources of Colletotrichum truncatum, C. plurivorum, C. musicola, and C. sojae: Four Species Pathogenic to Soybean (Glycine max).</title>
        <authorList>
            <person name="Rogerio F."/>
            <person name="Boufleur T.R."/>
            <person name="Ciampi-Guillardi M."/>
            <person name="Sukno S.A."/>
            <person name="Thon M.R."/>
            <person name="Massola Junior N.S."/>
            <person name="Baroncelli R."/>
        </authorList>
    </citation>
    <scope>NUCLEOTIDE SEQUENCE [LARGE SCALE GENOMIC DNA]</scope>
    <source>
        <strain evidence="1 2">CMES1059</strain>
    </source>
</reference>